<dbReference type="Proteomes" id="UP000799770">
    <property type="component" value="Unassembled WGS sequence"/>
</dbReference>
<dbReference type="AlphaFoldDB" id="A0A6A5YYE2"/>
<feature type="transmembrane region" description="Helical" evidence="1">
    <location>
        <begin position="298"/>
        <end position="325"/>
    </location>
</feature>
<keyword evidence="1" id="KW-0812">Transmembrane</keyword>
<feature type="transmembrane region" description="Helical" evidence="1">
    <location>
        <begin position="346"/>
        <end position="364"/>
    </location>
</feature>
<sequence>MLPCQLPRVSSSKLCTPTMSSFQYSVDSIKYNSQCITFPEWVSLFTLCLAPLIAHIASGTPPVSYLTHSRPRWYDHLCHYNPTSIIWRYAAITDRRIRAIRWSRNDLAASNAIFWTAKGWDGGEDMVFAAAPHCLQCPEGTHVRIVSVTMLKTMITMLQGISALYSLIGALAGVTGIETVTLTGVDTIFFPLAILGLLRLCAATWLTEDFGYASLNDSLSKTLLQGVPSLKFNNRDIQLLDSSDALDPFLISPLQPGPWFKSSRASWPSRIFRAFYLLMLGGIWGLSFLYIMPVDGPSFFTATSFLVGSFYFLFLTISIVLYTIYFFRGQTTTTLLPCISKIWYRVYTLLIMGFMFVLIIIASVETNKGPDGLYSSSRWLGLECIQHPWWMYLVPNSQWVGLSSRREIDWAQLGGQNYSSLQVAGVSGSNTSLEERYWLYNFTGFCIGRLQDMDRQ</sequence>
<feature type="transmembrane region" description="Helical" evidence="1">
    <location>
        <begin position="154"/>
        <end position="176"/>
    </location>
</feature>
<reference evidence="2" key="1">
    <citation type="journal article" date="2020" name="Stud. Mycol.">
        <title>101 Dothideomycetes genomes: a test case for predicting lifestyles and emergence of pathogens.</title>
        <authorList>
            <person name="Haridas S."/>
            <person name="Albert R."/>
            <person name="Binder M."/>
            <person name="Bloem J."/>
            <person name="Labutti K."/>
            <person name="Salamov A."/>
            <person name="Andreopoulos B."/>
            <person name="Baker S."/>
            <person name="Barry K."/>
            <person name="Bills G."/>
            <person name="Bluhm B."/>
            <person name="Cannon C."/>
            <person name="Castanera R."/>
            <person name="Culley D."/>
            <person name="Daum C."/>
            <person name="Ezra D."/>
            <person name="Gonzalez J."/>
            <person name="Henrissat B."/>
            <person name="Kuo A."/>
            <person name="Liang C."/>
            <person name="Lipzen A."/>
            <person name="Lutzoni F."/>
            <person name="Magnuson J."/>
            <person name="Mondo S."/>
            <person name="Nolan M."/>
            <person name="Ohm R."/>
            <person name="Pangilinan J."/>
            <person name="Park H.-J."/>
            <person name="Ramirez L."/>
            <person name="Alfaro M."/>
            <person name="Sun H."/>
            <person name="Tritt A."/>
            <person name="Yoshinaga Y."/>
            <person name="Zwiers L.-H."/>
            <person name="Turgeon B."/>
            <person name="Goodwin S."/>
            <person name="Spatafora J."/>
            <person name="Crous P."/>
            <person name="Grigoriev I."/>
        </authorList>
    </citation>
    <scope>NUCLEOTIDE SEQUENCE</scope>
    <source>
        <strain evidence="2">CBS 627.86</strain>
    </source>
</reference>
<organism evidence="2 3">
    <name type="scientific">Lophiotrema nucula</name>
    <dbReference type="NCBI Taxonomy" id="690887"/>
    <lineage>
        <taxon>Eukaryota</taxon>
        <taxon>Fungi</taxon>
        <taxon>Dikarya</taxon>
        <taxon>Ascomycota</taxon>
        <taxon>Pezizomycotina</taxon>
        <taxon>Dothideomycetes</taxon>
        <taxon>Pleosporomycetidae</taxon>
        <taxon>Pleosporales</taxon>
        <taxon>Lophiotremataceae</taxon>
        <taxon>Lophiotrema</taxon>
    </lineage>
</organism>
<dbReference type="EMBL" id="ML977332">
    <property type="protein sequence ID" value="KAF2112172.1"/>
    <property type="molecule type" value="Genomic_DNA"/>
</dbReference>
<keyword evidence="3" id="KW-1185">Reference proteome</keyword>
<feature type="transmembrane region" description="Helical" evidence="1">
    <location>
        <begin position="188"/>
        <end position="206"/>
    </location>
</feature>
<proteinExistence type="predicted"/>
<evidence type="ECO:0000256" key="1">
    <source>
        <dbReference type="SAM" id="Phobius"/>
    </source>
</evidence>
<gene>
    <name evidence="2" type="ORF">BDV96DRAFT_581281</name>
</gene>
<keyword evidence="1" id="KW-1133">Transmembrane helix</keyword>
<feature type="transmembrane region" description="Helical" evidence="1">
    <location>
        <begin position="271"/>
        <end position="292"/>
    </location>
</feature>
<evidence type="ECO:0000313" key="2">
    <source>
        <dbReference type="EMBL" id="KAF2112172.1"/>
    </source>
</evidence>
<dbReference type="OrthoDB" id="4586224at2759"/>
<keyword evidence="1" id="KW-0472">Membrane</keyword>
<accession>A0A6A5YYE2</accession>
<protein>
    <submittedName>
        <fullName evidence="2">Uncharacterized protein</fullName>
    </submittedName>
</protein>
<name>A0A6A5YYE2_9PLEO</name>
<evidence type="ECO:0000313" key="3">
    <source>
        <dbReference type="Proteomes" id="UP000799770"/>
    </source>
</evidence>